<dbReference type="Proteomes" id="UP000031036">
    <property type="component" value="Unassembled WGS sequence"/>
</dbReference>
<organism evidence="2 3">
    <name type="scientific">Toxocara canis</name>
    <name type="common">Canine roundworm</name>
    <dbReference type="NCBI Taxonomy" id="6265"/>
    <lineage>
        <taxon>Eukaryota</taxon>
        <taxon>Metazoa</taxon>
        <taxon>Ecdysozoa</taxon>
        <taxon>Nematoda</taxon>
        <taxon>Chromadorea</taxon>
        <taxon>Rhabditida</taxon>
        <taxon>Spirurina</taxon>
        <taxon>Ascaridomorpha</taxon>
        <taxon>Ascaridoidea</taxon>
        <taxon>Toxocaridae</taxon>
        <taxon>Toxocara</taxon>
    </lineage>
</organism>
<gene>
    <name evidence="2" type="ORF">Tcan_15205</name>
</gene>
<name>A0A0B2W5T1_TOXCA</name>
<dbReference type="EMBL" id="JPKZ01000086">
    <property type="protein sequence ID" value="KHN89044.1"/>
    <property type="molecule type" value="Genomic_DNA"/>
</dbReference>
<protein>
    <submittedName>
        <fullName evidence="2">Uncharacterized protein</fullName>
    </submittedName>
</protein>
<dbReference type="AlphaFoldDB" id="A0A0B2W5T1"/>
<feature type="compositionally biased region" description="Basic residues" evidence="1">
    <location>
        <begin position="39"/>
        <end position="49"/>
    </location>
</feature>
<proteinExistence type="predicted"/>
<reference evidence="2 3" key="1">
    <citation type="submission" date="2014-11" db="EMBL/GenBank/DDBJ databases">
        <title>Genetic blueprint of the zoonotic pathogen Toxocara canis.</title>
        <authorList>
            <person name="Zhu X.-Q."/>
            <person name="Korhonen P.K."/>
            <person name="Cai H."/>
            <person name="Young N.D."/>
            <person name="Nejsum P."/>
            <person name="von Samson-Himmelstjerna G."/>
            <person name="Boag P.R."/>
            <person name="Tan P."/>
            <person name="Li Q."/>
            <person name="Min J."/>
            <person name="Yang Y."/>
            <person name="Wang X."/>
            <person name="Fang X."/>
            <person name="Hall R.S."/>
            <person name="Hofmann A."/>
            <person name="Sternberg P.W."/>
            <person name="Jex A.R."/>
            <person name="Gasser R.B."/>
        </authorList>
    </citation>
    <scope>NUCLEOTIDE SEQUENCE [LARGE SCALE GENOMIC DNA]</scope>
    <source>
        <strain evidence="2">PN_DK_2014</strain>
    </source>
</reference>
<keyword evidence="3" id="KW-1185">Reference proteome</keyword>
<accession>A0A0B2W5T1</accession>
<comment type="caution">
    <text evidence="2">The sequence shown here is derived from an EMBL/GenBank/DDBJ whole genome shotgun (WGS) entry which is preliminary data.</text>
</comment>
<evidence type="ECO:0000313" key="3">
    <source>
        <dbReference type="Proteomes" id="UP000031036"/>
    </source>
</evidence>
<sequence>MTLNLIVVESPFLRVTLESPVRIAEEEEEERAMSPAVRRTTRASSRQRKSPVDPSSEPVYNTLPRRSTHQHK</sequence>
<evidence type="ECO:0000256" key="1">
    <source>
        <dbReference type="SAM" id="MobiDB-lite"/>
    </source>
</evidence>
<evidence type="ECO:0000313" key="2">
    <source>
        <dbReference type="EMBL" id="KHN89044.1"/>
    </source>
</evidence>
<feature type="region of interest" description="Disordered" evidence="1">
    <location>
        <begin position="25"/>
        <end position="72"/>
    </location>
</feature>